<dbReference type="EMBL" id="CAJNOJ010000088">
    <property type="protein sequence ID" value="CAF1078525.1"/>
    <property type="molecule type" value="Genomic_DNA"/>
</dbReference>
<accession>A0A814MHM8</accession>
<feature type="domain" description="VWA7 N-terminal" evidence="2">
    <location>
        <begin position="237"/>
        <end position="347"/>
    </location>
</feature>
<feature type="domain" description="VWA7 N-terminal" evidence="2">
    <location>
        <begin position="108"/>
        <end position="234"/>
    </location>
</feature>
<evidence type="ECO:0000313" key="4">
    <source>
        <dbReference type="Proteomes" id="UP000663852"/>
    </source>
</evidence>
<evidence type="ECO:0000313" key="3">
    <source>
        <dbReference type="EMBL" id="CAF1078525.1"/>
    </source>
</evidence>
<sequence length="467" mass="52202">MMLNSSVYWLLYLTICISFVNAFVPQPVIADGALSGDSITHTEITEIAFIRSLARFFYETRIAPNNNNNGTVNQQDYFTKQHTIDDLYKLAYPEYSDAQIEFYSLPLKFTLDLVMTYNALVDLDPDTKKLSPAHFDSETFNNGSRRIILLRQKVVSDSRTADNDLTDARQKTGQLLHTLQDFYSHSNWVEMGNTDVNTLIGRNETVGQVAAPNQATCSDTGCTKKTQKCSLWQQITIRKCPLVYYDCTDNILAAINSQRILTSGYLFNQTGENGQPLNKPANVGKCSHGSVLDDSANVPAIGGINKDSNSLLFSPHASLHYQAVEFAINASEHFFNELRQEIGNDNFDRLFVINPADAVAQAISNEVAQGKRFRLFTSTLTASLEKSDSFLTDLKNSVKSAYDKVKSFFTNLFSKTSINVPTYDLSDLIANIKDASNVHAAPLVMNGKNIRRKKRFIDALKKRQLGD</sequence>
<dbReference type="Pfam" id="PF25107">
    <property type="entry name" value="VWA7_N"/>
    <property type="match status" value="2"/>
</dbReference>
<name>A0A814MHM8_ADIRI</name>
<evidence type="ECO:0000256" key="1">
    <source>
        <dbReference type="SAM" id="SignalP"/>
    </source>
</evidence>
<dbReference type="AlphaFoldDB" id="A0A814MHM8"/>
<proteinExistence type="predicted"/>
<dbReference type="Proteomes" id="UP000663852">
    <property type="component" value="Unassembled WGS sequence"/>
</dbReference>
<feature type="chain" id="PRO_5032907867" description="VWA7 N-terminal domain-containing protein" evidence="1">
    <location>
        <begin position="23"/>
        <end position="467"/>
    </location>
</feature>
<evidence type="ECO:0000259" key="2">
    <source>
        <dbReference type="Pfam" id="PF25107"/>
    </source>
</evidence>
<organism evidence="3 4">
    <name type="scientific">Adineta ricciae</name>
    <name type="common">Rotifer</name>
    <dbReference type="NCBI Taxonomy" id="249248"/>
    <lineage>
        <taxon>Eukaryota</taxon>
        <taxon>Metazoa</taxon>
        <taxon>Spiralia</taxon>
        <taxon>Gnathifera</taxon>
        <taxon>Rotifera</taxon>
        <taxon>Eurotatoria</taxon>
        <taxon>Bdelloidea</taxon>
        <taxon>Adinetida</taxon>
        <taxon>Adinetidae</taxon>
        <taxon>Adineta</taxon>
    </lineage>
</organism>
<keyword evidence="1" id="KW-0732">Signal</keyword>
<feature type="signal peptide" evidence="1">
    <location>
        <begin position="1"/>
        <end position="22"/>
    </location>
</feature>
<gene>
    <name evidence="3" type="ORF">EDS130_LOCUS18831</name>
</gene>
<dbReference type="InterPro" id="IPR052577">
    <property type="entry name" value="VWA7"/>
</dbReference>
<dbReference type="OrthoDB" id="10030207at2759"/>
<reference evidence="3" key="1">
    <citation type="submission" date="2021-02" db="EMBL/GenBank/DDBJ databases">
        <authorList>
            <person name="Nowell W R."/>
        </authorList>
    </citation>
    <scope>NUCLEOTIDE SEQUENCE</scope>
</reference>
<dbReference type="InterPro" id="IPR056862">
    <property type="entry name" value="VWA7_N"/>
</dbReference>
<protein>
    <recommendedName>
        <fullName evidence="2">VWA7 N-terminal domain-containing protein</fullName>
    </recommendedName>
</protein>
<dbReference type="PANTHER" id="PTHR14905:SF7">
    <property type="entry name" value="VON WILLEBRAND FACTOR A DOMAIN-CONTAINING PROTEIN 7"/>
    <property type="match status" value="1"/>
</dbReference>
<dbReference type="PANTHER" id="PTHR14905">
    <property type="entry name" value="NG37"/>
    <property type="match status" value="1"/>
</dbReference>
<comment type="caution">
    <text evidence="3">The sequence shown here is derived from an EMBL/GenBank/DDBJ whole genome shotgun (WGS) entry which is preliminary data.</text>
</comment>